<name>A0A1V0TJJ3_9ACTN</name>
<dbReference type="AlphaFoldDB" id="A0A1V0TJJ3"/>
<reference evidence="2 3" key="1">
    <citation type="submission" date="2017-04" db="EMBL/GenBank/DDBJ databases">
        <title>Complete Genome Sequence of Streptomyces gilvosporeus F607, a Capable Producer of Natamycin.</title>
        <authorList>
            <person name="Zong G."/>
            <person name="Zhong C."/>
            <person name="Fu J."/>
            <person name="Qin R."/>
            <person name="Cao G."/>
        </authorList>
    </citation>
    <scope>NUCLEOTIDE SEQUENCE [LARGE SCALE GENOMIC DNA]</scope>
    <source>
        <strain evidence="2 3">F607</strain>
    </source>
</reference>
<evidence type="ECO:0000313" key="3">
    <source>
        <dbReference type="Proteomes" id="UP000192726"/>
    </source>
</evidence>
<evidence type="ECO:0000256" key="1">
    <source>
        <dbReference type="SAM" id="MobiDB-lite"/>
    </source>
</evidence>
<proteinExistence type="predicted"/>
<organism evidence="2 3">
    <name type="scientific">Streptomyces gilvosporeus</name>
    <dbReference type="NCBI Taxonomy" id="553510"/>
    <lineage>
        <taxon>Bacteria</taxon>
        <taxon>Bacillati</taxon>
        <taxon>Actinomycetota</taxon>
        <taxon>Actinomycetes</taxon>
        <taxon>Kitasatosporales</taxon>
        <taxon>Streptomycetaceae</taxon>
        <taxon>Streptomyces</taxon>
    </lineage>
</organism>
<dbReference type="STRING" id="553510.B1H19_00200"/>
<feature type="region of interest" description="Disordered" evidence="1">
    <location>
        <begin position="17"/>
        <end position="37"/>
    </location>
</feature>
<dbReference type="EMBL" id="CP020569">
    <property type="protein sequence ID" value="ARF52832.1"/>
    <property type="molecule type" value="Genomic_DNA"/>
</dbReference>
<sequence length="130" mass="14623">MALPRQAIDRSLMQQLRSARPMRRPKVARRPTGRGIIRGMVSITARPPRPTLPDAALACPRRARRGQEGNSSCLGCRCPIRLLSGEEPHASPFNGPLRGPGHRPRTRAHRLRRKGRGREVRRSEGEWGEE</sequence>
<feature type="region of interest" description="Disordered" evidence="1">
    <location>
        <begin position="85"/>
        <end position="130"/>
    </location>
</feature>
<gene>
    <name evidence="2" type="ORF">B1H19_00200</name>
</gene>
<accession>A0A1V0TJJ3</accession>
<feature type="compositionally biased region" description="Basic and acidic residues" evidence="1">
    <location>
        <begin position="117"/>
        <end position="130"/>
    </location>
</feature>
<feature type="compositionally biased region" description="Basic residues" evidence="1">
    <location>
        <begin position="100"/>
        <end position="116"/>
    </location>
</feature>
<feature type="compositionally biased region" description="Basic residues" evidence="1">
    <location>
        <begin position="20"/>
        <end position="32"/>
    </location>
</feature>
<evidence type="ECO:0000313" key="2">
    <source>
        <dbReference type="EMBL" id="ARF52832.1"/>
    </source>
</evidence>
<dbReference type="KEGG" id="sgv:B1H19_00200"/>
<dbReference type="Proteomes" id="UP000192726">
    <property type="component" value="Chromosome"/>
</dbReference>
<protein>
    <submittedName>
        <fullName evidence="2">Uncharacterized protein</fullName>
    </submittedName>
</protein>
<keyword evidence="3" id="KW-1185">Reference proteome</keyword>